<keyword evidence="1" id="KW-0472">Membrane</keyword>
<organism evidence="3 4">
    <name type="scientific">Hymenobacter coccineus</name>
    <dbReference type="NCBI Taxonomy" id="1908235"/>
    <lineage>
        <taxon>Bacteria</taxon>
        <taxon>Pseudomonadati</taxon>
        <taxon>Bacteroidota</taxon>
        <taxon>Cytophagia</taxon>
        <taxon>Cytophagales</taxon>
        <taxon>Hymenobacteraceae</taxon>
        <taxon>Hymenobacter</taxon>
    </lineage>
</organism>
<evidence type="ECO:0000259" key="2">
    <source>
        <dbReference type="Pfam" id="PF12697"/>
    </source>
</evidence>
<dbReference type="GO" id="GO:0047372">
    <property type="term" value="F:monoacylglycerol lipase activity"/>
    <property type="evidence" value="ECO:0007669"/>
    <property type="project" value="TreeGrafter"/>
</dbReference>
<keyword evidence="4" id="KW-1185">Reference proteome</keyword>
<dbReference type="GO" id="GO:0046464">
    <property type="term" value="P:acylglycerol catabolic process"/>
    <property type="evidence" value="ECO:0007669"/>
    <property type="project" value="TreeGrafter"/>
</dbReference>
<evidence type="ECO:0000313" key="4">
    <source>
        <dbReference type="Proteomes" id="UP000177506"/>
    </source>
</evidence>
<dbReference type="InterPro" id="IPR050266">
    <property type="entry name" value="AB_hydrolase_sf"/>
</dbReference>
<dbReference type="AlphaFoldDB" id="A0A1G1THU7"/>
<reference evidence="3 4" key="1">
    <citation type="submission" date="2016-08" db="EMBL/GenBank/DDBJ databases">
        <title>Hymenobacter coccineus sp. nov., Hymenobacter lapidarius sp. nov. and Hymenobacter glacialis sp. nov., isolated from Antarctic soil.</title>
        <authorList>
            <person name="Sedlacek I."/>
            <person name="Kralova S."/>
            <person name="Kyrova K."/>
            <person name="Maslanova I."/>
            <person name="Stankova E."/>
            <person name="Vrbovska V."/>
            <person name="Nemec M."/>
            <person name="Bartak M."/>
            <person name="Svec P."/>
            <person name="Busse H.-J."/>
            <person name="Pantucek R."/>
        </authorList>
    </citation>
    <scope>NUCLEOTIDE SEQUENCE [LARGE SCALE GENOMIC DNA]</scope>
    <source>
        <strain evidence="3 4">CCM 8649</strain>
    </source>
</reference>
<dbReference type="GO" id="GO:0016020">
    <property type="term" value="C:membrane"/>
    <property type="evidence" value="ECO:0007669"/>
    <property type="project" value="TreeGrafter"/>
</dbReference>
<accession>A0A1G1THU7</accession>
<dbReference type="EMBL" id="MDZA01000144">
    <property type="protein sequence ID" value="OGX90461.1"/>
    <property type="molecule type" value="Genomic_DNA"/>
</dbReference>
<keyword evidence="3" id="KW-0378">Hydrolase</keyword>
<dbReference type="Pfam" id="PF12697">
    <property type="entry name" value="Abhydrolase_6"/>
    <property type="match status" value="1"/>
</dbReference>
<feature type="transmembrane region" description="Helical" evidence="1">
    <location>
        <begin position="285"/>
        <end position="303"/>
    </location>
</feature>
<gene>
    <name evidence="3" type="ORF">BEN49_06675</name>
</gene>
<dbReference type="PRINTS" id="PR00111">
    <property type="entry name" value="ABHYDROLASE"/>
</dbReference>
<dbReference type="RefSeq" id="WP_070742964.1">
    <property type="nucleotide sequence ID" value="NZ_MDZA01000144.1"/>
</dbReference>
<evidence type="ECO:0000313" key="3">
    <source>
        <dbReference type="EMBL" id="OGX90461.1"/>
    </source>
</evidence>
<dbReference type="SUPFAM" id="SSF53474">
    <property type="entry name" value="alpha/beta-Hydrolases"/>
    <property type="match status" value="1"/>
</dbReference>
<dbReference type="PANTHER" id="PTHR43798:SF5">
    <property type="entry name" value="MONOACYLGLYCEROL LIPASE ABHD6"/>
    <property type="match status" value="1"/>
</dbReference>
<keyword evidence="1" id="KW-1133">Transmembrane helix</keyword>
<dbReference type="PANTHER" id="PTHR43798">
    <property type="entry name" value="MONOACYLGLYCEROL LIPASE"/>
    <property type="match status" value="1"/>
</dbReference>
<dbReference type="InterPro" id="IPR029058">
    <property type="entry name" value="AB_hydrolase_fold"/>
</dbReference>
<evidence type="ECO:0000256" key="1">
    <source>
        <dbReference type="SAM" id="Phobius"/>
    </source>
</evidence>
<protein>
    <submittedName>
        <fullName evidence="3">Hydrolase</fullName>
    </submittedName>
</protein>
<feature type="domain" description="AB hydrolase-1" evidence="2">
    <location>
        <begin position="12"/>
        <end position="249"/>
    </location>
</feature>
<proteinExistence type="predicted"/>
<keyword evidence="1" id="KW-0812">Transmembrane</keyword>
<dbReference type="InterPro" id="IPR000073">
    <property type="entry name" value="AB_hydrolase_1"/>
</dbReference>
<dbReference type="Proteomes" id="UP000177506">
    <property type="component" value="Unassembled WGS sequence"/>
</dbReference>
<comment type="caution">
    <text evidence="3">The sequence shown here is derived from an EMBL/GenBank/DDBJ whole genome shotgun (WGS) entry which is preliminary data.</text>
</comment>
<dbReference type="Gene3D" id="3.40.50.1820">
    <property type="entry name" value="alpha/beta hydrolase"/>
    <property type="match status" value="1"/>
</dbReference>
<sequence>MHYVRRGAGKPLLLLHGIGGSWRSWQTILDGLAVARDVIAVDLPGFGQTPPLVGPVTIAALADAVTAFLEAHDLIGIDAVGSSMGARLVLELARRGGVLGAVVSLDPGGFWKGWEKPVFYRSEALAVRLVRALQPVMPAITRSKVGRTLLLSQYAYYPRRVSPHVALDEMRTFANAPSFDELLTDLVEGRQQQGAPKGTITAPLVIGWGRQDYVCFPYQSTRALAKFPDARLYWFEHCGHYPQWDQPAEATRLILAATGGQRFLDADIAQRTPAYAVNKPRVPKAAAVAGVVALVAGSVWLLVKKKRR</sequence>
<name>A0A1G1THU7_9BACT</name>